<dbReference type="Proteomes" id="UP000789920">
    <property type="component" value="Unassembled WGS sequence"/>
</dbReference>
<evidence type="ECO:0000313" key="2">
    <source>
        <dbReference type="Proteomes" id="UP000789920"/>
    </source>
</evidence>
<feature type="non-terminal residue" evidence="1">
    <location>
        <position position="116"/>
    </location>
</feature>
<sequence length="116" mass="13641">MCHQYCIDFNQLQNDYFYSDKLDFAKAQNFKKKYHKVLSLITEYNYLKLKTINTEEKYQELIFIAASLKMSYHLTETISGQCSSGKSSVGYVLATKLNYQFIETDLFYQYLASKTS</sequence>
<dbReference type="EMBL" id="CAJVQC010147749">
    <property type="protein sequence ID" value="CAG8845651.1"/>
    <property type="molecule type" value="Genomic_DNA"/>
</dbReference>
<name>A0ACA9SPX2_9GLOM</name>
<keyword evidence="2" id="KW-1185">Reference proteome</keyword>
<protein>
    <submittedName>
        <fullName evidence="1">4093_t:CDS:1</fullName>
    </submittedName>
</protein>
<evidence type="ECO:0000313" key="1">
    <source>
        <dbReference type="EMBL" id="CAG8845651.1"/>
    </source>
</evidence>
<gene>
    <name evidence="1" type="ORF">RPERSI_LOCUS33761</name>
</gene>
<reference evidence="1" key="1">
    <citation type="submission" date="2021-06" db="EMBL/GenBank/DDBJ databases">
        <authorList>
            <person name="Kallberg Y."/>
            <person name="Tangrot J."/>
            <person name="Rosling A."/>
        </authorList>
    </citation>
    <scope>NUCLEOTIDE SEQUENCE</scope>
    <source>
        <strain evidence="1">MA461A</strain>
    </source>
</reference>
<comment type="caution">
    <text evidence="1">The sequence shown here is derived from an EMBL/GenBank/DDBJ whole genome shotgun (WGS) entry which is preliminary data.</text>
</comment>
<organism evidence="1 2">
    <name type="scientific">Racocetra persica</name>
    <dbReference type="NCBI Taxonomy" id="160502"/>
    <lineage>
        <taxon>Eukaryota</taxon>
        <taxon>Fungi</taxon>
        <taxon>Fungi incertae sedis</taxon>
        <taxon>Mucoromycota</taxon>
        <taxon>Glomeromycotina</taxon>
        <taxon>Glomeromycetes</taxon>
        <taxon>Diversisporales</taxon>
        <taxon>Gigasporaceae</taxon>
        <taxon>Racocetra</taxon>
    </lineage>
</organism>
<accession>A0ACA9SPX2</accession>
<proteinExistence type="predicted"/>